<organism evidence="2 3">
    <name type="scientific">Aspergillus fumigatus (strain CBS 144.89 / FGSC A1163 / CEA10)</name>
    <name type="common">Neosartorya fumigata</name>
    <dbReference type="NCBI Taxonomy" id="451804"/>
    <lineage>
        <taxon>Eukaryota</taxon>
        <taxon>Fungi</taxon>
        <taxon>Dikarya</taxon>
        <taxon>Ascomycota</taxon>
        <taxon>Pezizomycotina</taxon>
        <taxon>Eurotiomycetes</taxon>
        <taxon>Eurotiomycetidae</taxon>
        <taxon>Eurotiales</taxon>
        <taxon>Aspergillaceae</taxon>
        <taxon>Aspergillus</taxon>
        <taxon>Aspergillus subgen. Fumigati</taxon>
    </lineage>
</organism>
<dbReference type="Pfam" id="PF11951">
    <property type="entry name" value="Fungal_trans_2"/>
    <property type="match status" value="1"/>
</dbReference>
<feature type="compositionally biased region" description="Basic and acidic residues" evidence="1">
    <location>
        <begin position="133"/>
        <end position="151"/>
    </location>
</feature>
<evidence type="ECO:0000313" key="2">
    <source>
        <dbReference type="EMBL" id="EDP50007.1"/>
    </source>
</evidence>
<protein>
    <submittedName>
        <fullName evidence="2">Uncharacterized protein</fullName>
    </submittedName>
</protein>
<dbReference type="PANTHER" id="PTHR37540:SF10">
    <property type="entry name" value="SIGMA-70 REGION 2 FAMILY PROTEIN"/>
    <property type="match status" value="1"/>
</dbReference>
<feature type="compositionally biased region" description="Polar residues" evidence="1">
    <location>
        <begin position="177"/>
        <end position="193"/>
    </location>
</feature>
<accession>B0Y5H2</accession>
<dbReference type="OrthoDB" id="4158087at2759"/>
<dbReference type="InterPro" id="IPR021858">
    <property type="entry name" value="Fun_TF"/>
</dbReference>
<dbReference type="HOGENOM" id="CLU_926056_0_0_1"/>
<dbReference type="PANTHER" id="PTHR37540">
    <property type="entry name" value="TRANSCRIPTION FACTOR (ACR-2), PUTATIVE-RELATED-RELATED"/>
    <property type="match status" value="1"/>
</dbReference>
<feature type="region of interest" description="Disordered" evidence="1">
    <location>
        <begin position="1"/>
        <end position="61"/>
    </location>
</feature>
<dbReference type="EMBL" id="DS499598">
    <property type="protein sequence ID" value="EDP50007.1"/>
    <property type="molecule type" value="Genomic_DNA"/>
</dbReference>
<dbReference type="AlphaFoldDB" id="B0Y5H2"/>
<keyword evidence="3" id="KW-1185">Reference proteome</keyword>
<sequence length="365" mass="40011">MGDEDSMNSCSERQAYQDVPISNGVSLSGVLPVRRSPGGHAGDMIGSSRHPSARSVQQAQIPQSKNFEIVLVTDNESRRQVRRHAMRQYMRQRRLDSIARLETPRLPIGGWVNRQVLSEASSSSIPPSPVEIPVKDTSPEEEKSSLVKDGEPCTPVSWTGPLMPLASKSSKVKTEEPSSPSFPNVSYTLSDPRSSPGHGAVEDPFSCYPIPVSHSDHELIQHCKFFLGSPYSHTDHADLDTSARGASARTILISLSGGLHCKVIVTYPSMMYKFADSVANNPMMEIFRQLALHDNLSFQAMLAIASKHRAGVEGKADSVQSLTHKMRALRLINERIHTDSQGLQDGTIYAVATMAVIEVITFPMH</sequence>
<gene>
    <name evidence="2" type="ORF">AFUB_063390</name>
</gene>
<name>B0Y5H2_ASPFC</name>
<evidence type="ECO:0000313" key="3">
    <source>
        <dbReference type="Proteomes" id="UP000001699"/>
    </source>
</evidence>
<evidence type="ECO:0000256" key="1">
    <source>
        <dbReference type="SAM" id="MobiDB-lite"/>
    </source>
</evidence>
<feature type="region of interest" description="Disordered" evidence="1">
    <location>
        <begin position="119"/>
        <end position="200"/>
    </location>
</feature>
<dbReference type="Proteomes" id="UP000001699">
    <property type="component" value="Unassembled WGS sequence"/>
</dbReference>
<reference evidence="2 3" key="1">
    <citation type="journal article" date="2008" name="PLoS Genet.">
        <title>Genomic islands in the pathogenic filamentous fungus Aspergillus fumigatus.</title>
        <authorList>
            <person name="Fedorova N.D."/>
            <person name="Khaldi N."/>
            <person name="Joardar V.S."/>
            <person name="Maiti R."/>
            <person name="Amedeo P."/>
            <person name="Anderson M.J."/>
            <person name="Crabtree J."/>
            <person name="Silva J.C."/>
            <person name="Badger J.H."/>
            <person name="Albarraq A."/>
            <person name="Angiuoli S."/>
            <person name="Bussey H."/>
            <person name="Bowyer P."/>
            <person name="Cotty P.J."/>
            <person name="Dyer P.S."/>
            <person name="Egan A."/>
            <person name="Galens K."/>
            <person name="Fraser-Liggett C.M."/>
            <person name="Haas B.J."/>
            <person name="Inman J.M."/>
            <person name="Kent R."/>
            <person name="Lemieux S."/>
            <person name="Malavazi I."/>
            <person name="Orvis J."/>
            <person name="Roemer T."/>
            <person name="Ronning C.M."/>
            <person name="Sundaram J.P."/>
            <person name="Sutton G."/>
            <person name="Turner G."/>
            <person name="Venter J.C."/>
            <person name="White O.R."/>
            <person name="Whitty B.R."/>
            <person name="Youngman P."/>
            <person name="Wolfe K.H."/>
            <person name="Goldman G.H."/>
            <person name="Wortman J.R."/>
            <person name="Jiang B."/>
            <person name="Denning D.W."/>
            <person name="Nierman W.C."/>
        </authorList>
    </citation>
    <scope>NUCLEOTIDE SEQUENCE [LARGE SCALE GENOMIC DNA]</scope>
    <source>
        <strain evidence="3">CBS 144.89 / FGSC A1163 / CEA10</strain>
    </source>
</reference>
<proteinExistence type="predicted"/>